<accession>A0A328HGW5</accession>
<evidence type="ECO:0000256" key="5">
    <source>
        <dbReference type="ARBA" id="ARBA00022692"/>
    </source>
</evidence>
<dbReference type="OrthoDB" id="9808136at2"/>
<evidence type="ECO:0000256" key="8">
    <source>
        <dbReference type="ARBA" id="ARBA00039381"/>
    </source>
</evidence>
<reference evidence="10 11" key="1">
    <citation type="submission" date="2018-04" db="EMBL/GenBank/DDBJ databases">
        <title>Bacteria isolated from cave deposits of Manipur.</title>
        <authorList>
            <person name="Sahoo D."/>
            <person name="Sarangthem I."/>
            <person name="Nandeibam J."/>
        </authorList>
    </citation>
    <scope>NUCLEOTIDE SEQUENCE [LARGE SCALE GENOMIC DNA]</scope>
    <source>
        <strain evidence="11">mrc11</strain>
    </source>
</reference>
<keyword evidence="7 9" id="KW-0472">Membrane</keyword>
<feature type="transmembrane region" description="Helical" evidence="9">
    <location>
        <begin position="171"/>
        <end position="191"/>
    </location>
</feature>
<evidence type="ECO:0000256" key="1">
    <source>
        <dbReference type="ARBA" id="ARBA00004651"/>
    </source>
</evidence>
<organism evidence="10 11">
    <name type="scientific">Arthrobacter globiformis</name>
    <dbReference type="NCBI Taxonomy" id="1665"/>
    <lineage>
        <taxon>Bacteria</taxon>
        <taxon>Bacillati</taxon>
        <taxon>Actinomycetota</taxon>
        <taxon>Actinomycetes</taxon>
        <taxon>Micrococcales</taxon>
        <taxon>Micrococcaceae</taxon>
        <taxon>Arthrobacter</taxon>
    </lineage>
</organism>
<evidence type="ECO:0000256" key="9">
    <source>
        <dbReference type="SAM" id="Phobius"/>
    </source>
</evidence>
<evidence type="ECO:0000256" key="2">
    <source>
        <dbReference type="ARBA" id="ARBA00022448"/>
    </source>
</evidence>
<dbReference type="GO" id="GO:0022857">
    <property type="term" value="F:transmembrane transporter activity"/>
    <property type="evidence" value="ECO:0007669"/>
    <property type="project" value="InterPro"/>
</dbReference>
<evidence type="ECO:0000313" key="11">
    <source>
        <dbReference type="Proteomes" id="UP000249166"/>
    </source>
</evidence>
<evidence type="ECO:0000256" key="4">
    <source>
        <dbReference type="ARBA" id="ARBA00022519"/>
    </source>
</evidence>
<name>A0A328HGW5_ARTGO</name>
<feature type="transmembrane region" description="Helical" evidence="9">
    <location>
        <begin position="51"/>
        <end position="72"/>
    </location>
</feature>
<evidence type="ECO:0000256" key="7">
    <source>
        <dbReference type="ARBA" id="ARBA00023136"/>
    </source>
</evidence>
<protein>
    <recommendedName>
        <fullName evidence="8">Autoinducer 2 import system permease protein LsrD</fullName>
    </recommendedName>
</protein>
<evidence type="ECO:0000313" key="10">
    <source>
        <dbReference type="EMBL" id="RAM37384.1"/>
    </source>
</evidence>
<dbReference type="Proteomes" id="UP000249166">
    <property type="component" value="Unassembled WGS sequence"/>
</dbReference>
<keyword evidence="4" id="KW-0997">Cell inner membrane</keyword>
<dbReference type="PANTHER" id="PTHR32196">
    <property type="entry name" value="ABC TRANSPORTER PERMEASE PROTEIN YPHD-RELATED-RELATED"/>
    <property type="match status" value="1"/>
</dbReference>
<dbReference type="InterPro" id="IPR001851">
    <property type="entry name" value="ABC_transp_permease"/>
</dbReference>
<feature type="transmembrane region" description="Helical" evidence="9">
    <location>
        <begin position="197"/>
        <end position="215"/>
    </location>
</feature>
<keyword evidence="2" id="KW-0813">Transport</keyword>
<feature type="transmembrane region" description="Helical" evidence="9">
    <location>
        <begin position="250"/>
        <end position="272"/>
    </location>
</feature>
<keyword evidence="5 9" id="KW-0812">Transmembrane</keyword>
<gene>
    <name evidence="10" type="ORF">DBZ45_11030</name>
</gene>
<dbReference type="GO" id="GO:0005886">
    <property type="term" value="C:plasma membrane"/>
    <property type="evidence" value="ECO:0007669"/>
    <property type="project" value="UniProtKB-SubCell"/>
</dbReference>
<keyword evidence="6 9" id="KW-1133">Transmembrane helix</keyword>
<feature type="transmembrane region" description="Helical" evidence="9">
    <location>
        <begin position="79"/>
        <end position="97"/>
    </location>
</feature>
<sequence>MPFAAILAITAIGQTLVVMLKGIDLSVPGMMTMGALVSTQFAAKNSDNVPLALAVVALIAVAVGLVNGLVIAVFSVTPLVATLAMNALLLGAALAYSGGTPTRAPQSVSDFALDKTFGVSNTVWLSVLLVVVVALATKRTVWGRRLVAVGANESAAKIAGVRVVSLKVSGYVAAALCYSGAGVLLAGYISTPNTNVGNQYLLPAIAAVVVGGTALNGGRGKILGTAIGALFLSQLTQLVLSLGAPSSTQLLIQAAVIAVAVGLQSVQGKSVLGRLAPSRPKRKQPA</sequence>
<feature type="transmembrane region" description="Helical" evidence="9">
    <location>
        <begin position="117"/>
        <end position="136"/>
    </location>
</feature>
<evidence type="ECO:0000256" key="6">
    <source>
        <dbReference type="ARBA" id="ARBA00022989"/>
    </source>
</evidence>
<proteinExistence type="predicted"/>
<dbReference type="PANTHER" id="PTHR32196:SF71">
    <property type="entry name" value="AUTOINDUCER 2 IMPORT SYSTEM PERMEASE PROTEIN LSRD"/>
    <property type="match status" value="1"/>
</dbReference>
<keyword evidence="3" id="KW-1003">Cell membrane</keyword>
<evidence type="ECO:0000256" key="3">
    <source>
        <dbReference type="ARBA" id="ARBA00022475"/>
    </source>
</evidence>
<feature type="transmembrane region" description="Helical" evidence="9">
    <location>
        <begin position="222"/>
        <end position="244"/>
    </location>
</feature>
<dbReference type="Pfam" id="PF02653">
    <property type="entry name" value="BPD_transp_2"/>
    <property type="match status" value="1"/>
</dbReference>
<comment type="subcellular location">
    <subcellularLocation>
        <location evidence="1">Cell membrane</location>
        <topology evidence="1">Multi-pass membrane protein</topology>
    </subcellularLocation>
</comment>
<dbReference type="AlphaFoldDB" id="A0A328HGW5"/>
<dbReference type="CDD" id="cd06579">
    <property type="entry name" value="TM_PBP1_transp_AraH_like"/>
    <property type="match status" value="1"/>
</dbReference>
<comment type="caution">
    <text evidence="10">The sequence shown here is derived from an EMBL/GenBank/DDBJ whole genome shotgun (WGS) entry which is preliminary data.</text>
</comment>
<dbReference type="EMBL" id="QLNP01000074">
    <property type="protein sequence ID" value="RAM37384.1"/>
    <property type="molecule type" value="Genomic_DNA"/>
</dbReference>